<keyword evidence="2" id="KW-1185">Reference proteome</keyword>
<proteinExistence type="predicted"/>
<protein>
    <submittedName>
        <fullName evidence="1">Uncharacterized protein</fullName>
    </submittedName>
</protein>
<dbReference type="EMBL" id="KQ992995">
    <property type="protein sequence ID" value="KZV49667.1"/>
    <property type="molecule type" value="Genomic_DNA"/>
</dbReference>
<dbReference type="AlphaFoldDB" id="A0A2Z7CUK8"/>
<accession>A0A2Z7CUK8</accession>
<reference evidence="1 2" key="1">
    <citation type="journal article" date="2015" name="Proc. Natl. Acad. Sci. U.S.A.">
        <title>The resurrection genome of Boea hygrometrica: A blueprint for survival of dehydration.</title>
        <authorList>
            <person name="Xiao L."/>
            <person name="Yang G."/>
            <person name="Zhang L."/>
            <person name="Yang X."/>
            <person name="Zhao S."/>
            <person name="Ji Z."/>
            <person name="Zhou Q."/>
            <person name="Hu M."/>
            <person name="Wang Y."/>
            <person name="Chen M."/>
            <person name="Xu Y."/>
            <person name="Jin H."/>
            <person name="Xiao X."/>
            <person name="Hu G."/>
            <person name="Bao F."/>
            <person name="Hu Y."/>
            <person name="Wan P."/>
            <person name="Li L."/>
            <person name="Deng X."/>
            <person name="Kuang T."/>
            <person name="Xiang C."/>
            <person name="Zhu J.K."/>
            <person name="Oliver M.J."/>
            <person name="He Y."/>
        </authorList>
    </citation>
    <scope>NUCLEOTIDE SEQUENCE [LARGE SCALE GENOMIC DNA]</scope>
    <source>
        <strain evidence="2">cv. XS01</strain>
    </source>
</reference>
<evidence type="ECO:0000313" key="1">
    <source>
        <dbReference type="EMBL" id="KZV49667.1"/>
    </source>
</evidence>
<gene>
    <name evidence="1" type="ORF">F511_23778</name>
</gene>
<sequence length="230" mass="26113">MVKGERGGVFVLGFFLFPFLFLKQKVLCLVNRGLFLEVRTSMSYISPSSTSEGSTRRFDLTTRVQTQSHNQQLCSLSCCLFFVTTLRATAVSLSTGYFALLLKLQILRLDILRLDASACDWIHSNSWFIEALDWMSCCLRLDVQLVRSNACDCILRLDFLLYDVASLLRLDVQATCWYLATAGLKPSADYDDVTDDVINAKPSADRICQNRSINLSLFDLHKTLNKRCMF</sequence>
<organism evidence="1 2">
    <name type="scientific">Dorcoceras hygrometricum</name>
    <dbReference type="NCBI Taxonomy" id="472368"/>
    <lineage>
        <taxon>Eukaryota</taxon>
        <taxon>Viridiplantae</taxon>
        <taxon>Streptophyta</taxon>
        <taxon>Embryophyta</taxon>
        <taxon>Tracheophyta</taxon>
        <taxon>Spermatophyta</taxon>
        <taxon>Magnoliopsida</taxon>
        <taxon>eudicotyledons</taxon>
        <taxon>Gunneridae</taxon>
        <taxon>Pentapetalae</taxon>
        <taxon>asterids</taxon>
        <taxon>lamiids</taxon>
        <taxon>Lamiales</taxon>
        <taxon>Gesneriaceae</taxon>
        <taxon>Didymocarpoideae</taxon>
        <taxon>Trichosporeae</taxon>
        <taxon>Loxocarpinae</taxon>
        <taxon>Dorcoceras</taxon>
    </lineage>
</organism>
<name>A0A2Z7CUK8_9LAMI</name>
<evidence type="ECO:0000313" key="2">
    <source>
        <dbReference type="Proteomes" id="UP000250235"/>
    </source>
</evidence>
<dbReference type="Proteomes" id="UP000250235">
    <property type="component" value="Unassembled WGS sequence"/>
</dbReference>